<evidence type="ECO:0000256" key="4">
    <source>
        <dbReference type="SAM" id="MobiDB-lite"/>
    </source>
</evidence>
<proteinExistence type="inferred from homology"/>
<dbReference type="PANTHER" id="PTHR13073">
    <property type="entry name" value="BLOC-1 COMPLEX SUBUNIT 1"/>
    <property type="match status" value="1"/>
</dbReference>
<dbReference type="AlphaFoldDB" id="A0A9Q0YNY1"/>
<feature type="coiled-coil region" evidence="3">
    <location>
        <begin position="39"/>
        <end position="66"/>
    </location>
</feature>
<organism evidence="5 6">
    <name type="scientific">Holothuria leucospilota</name>
    <name type="common">Black long sea cucumber</name>
    <name type="synonym">Mertensiothuria leucospilota</name>
    <dbReference type="NCBI Taxonomy" id="206669"/>
    <lineage>
        <taxon>Eukaryota</taxon>
        <taxon>Metazoa</taxon>
        <taxon>Echinodermata</taxon>
        <taxon>Eleutherozoa</taxon>
        <taxon>Echinozoa</taxon>
        <taxon>Holothuroidea</taxon>
        <taxon>Aspidochirotacea</taxon>
        <taxon>Aspidochirotida</taxon>
        <taxon>Holothuriidae</taxon>
        <taxon>Holothuria</taxon>
    </lineage>
</organism>
<name>A0A9Q0YNY1_HOLLE</name>
<dbReference type="OrthoDB" id="20018at2759"/>
<dbReference type="Proteomes" id="UP001152320">
    <property type="component" value="Chromosome 18"/>
</dbReference>
<dbReference type="PANTHER" id="PTHR13073:SF0">
    <property type="entry name" value="BIOGENESIS OF LYSOSOME-RELATED ORGANELLES COMPLEX 1 SUBUNIT 1"/>
    <property type="match status" value="1"/>
</dbReference>
<evidence type="ECO:0000313" key="5">
    <source>
        <dbReference type="EMBL" id="KAJ8024986.1"/>
    </source>
</evidence>
<evidence type="ECO:0000256" key="3">
    <source>
        <dbReference type="SAM" id="Coils"/>
    </source>
</evidence>
<gene>
    <name evidence="5" type="ORF">HOLleu_35061</name>
</gene>
<protein>
    <recommendedName>
        <fullName evidence="2">Biogenesis of lysosome-related organelles complex 1 subunit 1</fullName>
    </recommendedName>
</protein>
<sequence>MLSSLVREHQAKQAARRDIQERRRKEAIISASNVTKALVENLNNRVAIAYNNEKKLDAEAKQLQANAALFAKQSMQWLQLIENFNQALKELGDVENWSKSLESDMQTIASALEYAYKDTG</sequence>
<evidence type="ECO:0000256" key="2">
    <source>
        <dbReference type="ARBA" id="ARBA00019577"/>
    </source>
</evidence>
<dbReference type="Pfam" id="PF06320">
    <property type="entry name" value="GCN5L1"/>
    <property type="match status" value="1"/>
</dbReference>
<dbReference type="GO" id="GO:0031083">
    <property type="term" value="C:BLOC-1 complex"/>
    <property type="evidence" value="ECO:0007669"/>
    <property type="project" value="InterPro"/>
</dbReference>
<reference evidence="5" key="1">
    <citation type="submission" date="2021-10" db="EMBL/GenBank/DDBJ databases">
        <title>Tropical sea cucumber genome reveals ecological adaptation and Cuvierian tubules defense mechanism.</title>
        <authorList>
            <person name="Chen T."/>
        </authorList>
    </citation>
    <scope>NUCLEOTIDE SEQUENCE</scope>
    <source>
        <strain evidence="5">Nanhai2018</strain>
        <tissue evidence="5">Muscle</tissue>
    </source>
</reference>
<evidence type="ECO:0000313" key="6">
    <source>
        <dbReference type="Proteomes" id="UP001152320"/>
    </source>
</evidence>
<comment type="similarity">
    <text evidence="1">Belongs to the BLOC1S1 family.</text>
</comment>
<keyword evidence="6" id="KW-1185">Reference proteome</keyword>
<dbReference type="GO" id="GO:0016197">
    <property type="term" value="P:endosomal transport"/>
    <property type="evidence" value="ECO:0007669"/>
    <property type="project" value="TreeGrafter"/>
</dbReference>
<evidence type="ECO:0000256" key="1">
    <source>
        <dbReference type="ARBA" id="ARBA00007133"/>
    </source>
</evidence>
<comment type="caution">
    <text evidence="5">The sequence shown here is derived from an EMBL/GenBank/DDBJ whole genome shotgun (WGS) entry which is preliminary data.</text>
</comment>
<keyword evidence="3" id="KW-0175">Coiled coil</keyword>
<feature type="region of interest" description="Disordered" evidence="4">
    <location>
        <begin position="1"/>
        <end position="20"/>
    </location>
</feature>
<dbReference type="InterPro" id="IPR009395">
    <property type="entry name" value="BLOC1S1"/>
</dbReference>
<dbReference type="EMBL" id="JAIZAY010000018">
    <property type="protein sequence ID" value="KAJ8024986.1"/>
    <property type="molecule type" value="Genomic_DNA"/>
</dbReference>
<accession>A0A9Q0YNY1</accession>